<keyword evidence="13" id="KW-0732">Signal</keyword>
<name>A0A0H5QMA0_9EUKA</name>
<proteinExistence type="predicted"/>
<feature type="transmembrane region" description="Helical" evidence="12">
    <location>
        <begin position="136"/>
        <end position="154"/>
    </location>
</feature>
<comment type="subcellular location">
    <subcellularLocation>
        <location evidence="2">Cell membrane</location>
        <topology evidence="2">Multi-pass membrane protein</topology>
    </subcellularLocation>
</comment>
<feature type="transmembrane region" description="Helical" evidence="12">
    <location>
        <begin position="282"/>
        <end position="305"/>
    </location>
</feature>
<dbReference type="InterPro" id="IPR036259">
    <property type="entry name" value="MFS_trans_sf"/>
</dbReference>
<evidence type="ECO:0000256" key="5">
    <source>
        <dbReference type="ARBA" id="ARBA00022475"/>
    </source>
</evidence>
<dbReference type="GO" id="GO:0015098">
    <property type="term" value="F:molybdate ion transmembrane transporter activity"/>
    <property type="evidence" value="ECO:0007669"/>
    <property type="project" value="InterPro"/>
</dbReference>
<dbReference type="CDD" id="cd17487">
    <property type="entry name" value="MFS_MFSD5_like"/>
    <property type="match status" value="1"/>
</dbReference>
<dbReference type="GO" id="GO:0006811">
    <property type="term" value="P:monoatomic ion transport"/>
    <property type="evidence" value="ECO:0007669"/>
    <property type="project" value="UniProtKB-KW"/>
</dbReference>
<feature type="transmembrane region" description="Helical" evidence="12">
    <location>
        <begin position="199"/>
        <end position="220"/>
    </location>
</feature>
<dbReference type="AlphaFoldDB" id="A0A0H5QMA0"/>
<keyword evidence="7 12" id="KW-1133">Transmembrane helix</keyword>
<evidence type="ECO:0000256" key="1">
    <source>
        <dbReference type="ARBA" id="ARBA00003019"/>
    </source>
</evidence>
<evidence type="ECO:0000256" key="10">
    <source>
        <dbReference type="ARBA" id="ARBA00030646"/>
    </source>
</evidence>
<dbReference type="Gene3D" id="1.20.1250.20">
    <property type="entry name" value="MFS general substrate transporter like domains"/>
    <property type="match status" value="1"/>
</dbReference>
<keyword evidence="4" id="KW-0813">Transport</keyword>
<evidence type="ECO:0000256" key="2">
    <source>
        <dbReference type="ARBA" id="ARBA00004651"/>
    </source>
</evidence>
<protein>
    <recommendedName>
        <fullName evidence="3">Molybdate-anion transporter</fullName>
    </recommendedName>
    <alternativeName>
        <fullName evidence="10">Major facilitator superfamily domain-containing protein 5</fullName>
    </alternativeName>
    <alternativeName>
        <fullName evidence="11">Molybdate transporter 2 homolog</fullName>
    </alternativeName>
</protein>
<keyword evidence="6 12" id="KW-0812">Transmembrane</keyword>
<sequence length="443" mass="48725">MLVVAITLLAVLVSTKLLSLAYKGGSPISVSATALDREYAAFERLYLFTYLMVMGSDWLQGPYVYELYSSYGFSQNQIATLFVTGFGSSMIAGTVIGSLADKFGRKKCCQLFCVLYFIACLLKHSDRFSILMCGRLLSGISTSILYSSFESWLIKQHHSKGYNGASLPLTFSKATLGNGIVAIFSGVVANSAYDKLGSVGPFDVAALLLAISLFTITLFWDENYGDSSVEIETSFKNAIEHLRQSPETLSLGIVQSLFESSMYIFVFLWTPSLDSSLDSPIQHGWVFACFMICTMIGSSLFSILLDLKISVETSSPFIFIAASLALLIPAVSQSFNPRLFAFFLFEICCGLFWPSMGTLRGRLIPDSLRSTIMNLYRIPLNLIVVLTLLTLDQLAHTAVWIICSTMLTAAAMLQYSNRHLYKTAAAAREKSLNAASEKSLHVE</sequence>
<dbReference type="EMBL" id="HACM01002685">
    <property type="protein sequence ID" value="CRZ03127.1"/>
    <property type="molecule type" value="Transcribed_RNA"/>
</dbReference>
<comment type="function">
    <text evidence="1">Mediates high-affinity intracellular uptake of the rare oligo-element molybdenum.</text>
</comment>
<feature type="chain" id="PRO_5011352975" description="Molybdate-anion transporter" evidence="13">
    <location>
        <begin position="22"/>
        <end position="443"/>
    </location>
</feature>
<dbReference type="SUPFAM" id="SSF103473">
    <property type="entry name" value="MFS general substrate transporter"/>
    <property type="match status" value="1"/>
</dbReference>
<reference evidence="14" key="1">
    <citation type="submission" date="2015-04" db="EMBL/GenBank/DDBJ databases">
        <title>The genome sequence of the plant pathogenic Rhizarian Plasmodiophora brassicae reveals insights in its biotrophic life cycle and the origin of chitin synthesis.</title>
        <authorList>
            <person name="Schwelm A."/>
            <person name="Fogelqvist J."/>
            <person name="Knaust A."/>
            <person name="Julke S."/>
            <person name="Lilja T."/>
            <person name="Dhandapani V."/>
            <person name="Bonilla-Rosso G."/>
            <person name="Karlsson M."/>
            <person name="Shevchenko A."/>
            <person name="Choi S.R."/>
            <person name="Kim H.G."/>
            <person name="Park J.Y."/>
            <person name="Lim Y.P."/>
            <person name="Ludwig-Muller J."/>
            <person name="Dixelius C."/>
        </authorList>
    </citation>
    <scope>NUCLEOTIDE SEQUENCE</scope>
    <source>
        <tissue evidence="14">Potato root galls</tissue>
    </source>
</reference>
<dbReference type="GO" id="GO:0005886">
    <property type="term" value="C:plasma membrane"/>
    <property type="evidence" value="ECO:0007669"/>
    <property type="project" value="UniProtKB-SubCell"/>
</dbReference>
<organism evidence="14">
    <name type="scientific">Spongospora subterranea</name>
    <dbReference type="NCBI Taxonomy" id="70186"/>
    <lineage>
        <taxon>Eukaryota</taxon>
        <taxon>Sar</taxon>
        <taxon>Rhizaria</taxon>
        <taxon>Endomyxa</taxon>
        <taxon>Phytomyxea</taxon>
        <taxon>Plasmodiophorida</taxon>
        <taxon>Plasmodiophoridae</taxon>
        <taxon>Spongospora</taxon>
    </lineage>
</organism>
<accession>A0A0H5QMA0</accession>
<feature type="transmembrane region" description="Helical" evidence="12">
    <location>
        <begin position="175"/>
        <end position="193"/>
    </location>
</feature>
<feature type="transmembrane region" description="Helical" evidence="12">
    <location>
        <begin position="341"/>
        <end position="359"/>
    </location>
</feature>
<evidence type="ECO:0000256" key="8">
    <source>
        <dbReference type="ARBA" id="ARBA00023065"/>
    </source>
</evidence>
<evidence type="ECO:0000256" key="11">
    <source>
        <dbReference type="ARBA" id="ARBA00032555"/>
    </source>
</evidence>
<evidence type="ECO:0000256" key="12">
    <source>
        <dbReference type="SAM" id="Phobius"/>
    </source>
</evidence>
<dbReference type="PANTHER" id="PTHR23516">
    <property type="entry name" value="SAM (S-ADENOSYL METHIONINE) TRANSPORTER"/>
    <property type="match status" value="1"/>
</dbReference>
<evidence type="ECO:0000256" key="7">
    <source>
        <dbReference type="ARBA" id="ARBA00022989"/>
    </source>
</evidence>
<evidence type="ECO:0000313" key="14">
    <source>
        <dbReference type="EMBL" id="CRZ03128.1"/>
    </source>
</evidence>
<feature type="transmembrane region" description="Helical" evidence="12">
    <location>
        <begin position="317"/>
        <end position="335"/>
    </location>
</feature>
<keyword evidence="5" id="KW-1003">Cell membrane</keyword>
<evidence type="ECO:0000256" key="9">
    <source>
        <dbReference type="ARBA" id="ARBA00023136"/>
    </source>
</evidence>
<feature type="transmembrane region" description="Helical" evidence="12">
    <location>
        <begin position="371"/>
        <end position="391"/>
    </location>
</feature>
<feature type="signal peptide" evidence="13">
    <location>
        <begin position="1"/>
        <end position="21"/>
    </location>
</feature>
<dbReference type="Pfam" id="PF05631">
    <property type="entry name" value="MFS_5"/>
    <property type="match status" value="1"/>
</dbReference>
<evidence type="ECO:0000256" key="13">
    <source>
        <dbReference type="SAM" id="SignalP"/>
    </source>
</evidence>
<evidence type="ECO:0000256" key="6">
    <source>
        <dbReference type="ARBA" id="ARBA00022692"/>
    </source>
</evidence>
<dbReference type="EMBL" id="HACM01002686">
    <property type="protein sequence ID" value="CRZ03128.1"/>
    <property type="molecule type" value="Transcribed_RNA"/>
</dbReference>
<keyword evidence="9 12" id="KW-0472">Membrane</keyword>
<keyword evidence="8" id="KW-0406">Ion transport</keyword>
<evidence type="ECO:0000256" key="4">
    <source>
        <dbReference type="ARBA" id="ARBA00022448"/>
    </source>
</evidence>
<dbReference type="PANTHER" id="PTHR23516:SF1">
    <property type="entry name" value="MOLYBDATE-ANION TRANSPORTER"/>
    <property type="match status" value="1"/>
</dbReference>
<feature type="transmembrane region" description="Helical" evidence="12">
    <location>
        <begin position="397"/>
        <end position="415"/>
    </location>
</feature>
<feature type="transmembrane region" description="Helical" evidence="12">
    <location>
        <begin position="78"/>
        <end position="96"/>
    </location>
</feature>
<dbReference type="InterPro" id="IPR008509">
    <property type="entry name" value="MOT2/MFSD5"/>
</dbReference>
<evidence type="ECO:0000256" key="3">
    <source>
        <dbReference type="ARBA" id="ARBA00021242"/>
    </source>
</evidence>